<dbReference type="UniPathway" id="UPA00275"/>
<accession>T0ZEX2</accession>
<reference evidence="7" key="1">
    <citation type="submission" date="2013-08" db="EMBL/GenBank/DDBJ databases">
        <authorList>
            <person name="Mendez C."/>
            <person name="Richter M."/>
            <person name="Ferrer M."/>
            <person name="Sanchez J."/>
        </authorList>
    </citation>
    <scope>NUCLEOTIDE SEQUENCE</scope>
</reference>
<organism evidence="7">
    <name type="scientific">mine drainage metagenome</name>
    <dbReference type="NCBI Taxonomy" id="410659"/>
    <lineage>
        <taxon>unclassified sequences</taxon>
        <taxon>metagenomes</taxon>
        <taxon>ecological metagenomes</taxon>
    </lineage>
</organism>
<evidence type="ECO:0000256" key="6">
    <source>
        <dbReference type="ARBA" id="ARBA00023239"/>
    </source>
</evidence>
<dbReference type="Pfam" id="PF00926">
    <property type="entry name" value="DHBP_synthase"/>
    <property type="match status" value="1"/>
</dbReference>
<dbReference type="Gene3D" id="3.90.870.10">
    <property type="entry name" value="DHBP synthase"/>
    <property type="match status" value="1"/>
</dbReference>
<dbReference type="InterPro" id="IPR017945">
    <property type="entry name" value="DHBP_synth_RibB-like_a/b_dom"/>
</dbReference>
<sequence>MDALLRSAGKEHPLLPRLVPERFRYDRRSSFGISVNHRAGFTGIPDLDRALTIRALGEMVRDRAHDSPRALQDHFAATFLAPGHVPVLYAAPGGVTERRGHTELSSALARMGRITPSLVLCEMLSDDGRSLPVSEARAYAEARGYPFVEGHRIVQAWSRWPG</sequence>
<evidence type="ECO:0000256" key="3">
    <source>
        <dbReference type="ARBA" id="ARBA00022723"/>
    </source>
</evidence>
<comment type="caution">
    <text evidence="7">The sequence shown here is derived from an EMBL/GenBank/DDBJ whole genome shotgun (WGS) entry which is preliminary data.</text>
</comment>
<gene>
    <name evidence="7" type="ORF">B1B_18957</name>
</gene>
<dbReference type="GO" id="GO:0046872">
    <property type="term" value="F:metal ion binding"/>
    <property type="evidence" value="ECO:0007669"/>
    <property type="project" value="UniProtKB-KW"/>
</dbReference>
<keyword evidence="3" id="KW-0479">Metal-binding</keyword>
<keyword evidence="5" id="KW-0464">Manganese</keyword>
<name>T0ZEX2_9ZZZZ</name>
<keyword evidence="2" id="KW-0686">Riboflavin biosynthesis</keyword>
<dbReference type="GO" id="GO:0005829">
    <property type="term" value="C:cytosol"/>
    <property type="evidence" value="ECO:0007669"/>
    <property type="project" value="TreeGrafter"/>
</dbReference>
<evidence type="ECO:0000256" key="2">
    <source>
        <dbReference type="ARBA" id="ARBA00022619"/>
    </source>
</evidence>
<dbReference type="SUPFAM" id="SSF55821">
    <property type="entry name" value="YrdC/RibB"/>
    <property type="match status" value="1"/>
</dbReference>
<evidence type="ECO:0000256" key="4">
    <source>
        <dbReference type="ARBA" id="ARBA00022842"/>
    </source>
</evidence>
<evidence type="ECO:0000313" key="7">
    <source>
        <dbReference type="EMBL" id="EQD28200.1"/>
    </source>
</evidence>
<keyword evidence="4" id="KW-0460">Magnesium</keyword>
<protein>
    <submittedName>
        <fullName evidence="7">3,4-dihydroxy-2-butanone 4-phosphate synthase</fullName>
    </submittedName>
</protein>
<dbReference type="GO" id="GO:0009231">
    <property type="term" value="P:riboflavin biosynthetic process"/>
    <property type="evidence" value="ECO:0007669"/>
    <property type="project" value="UniProtKB-UniPathway"/>
</dbReference>
<dbReference type="AlphaFoldDB" id="T0ZEX2"/>
<dbReference type="PANTHER" id="PTHR21327">
    <property type="entry name" value="GTP CYCLOHYDROLASE II-RELATED"/>
    <property type="match status" value="1"/>
</dbReference>
<dbReference type="EMBL" id="AUZY01012722">
    <property type="protein sequence ID" value="EQD28200.1"/>
    <property type="molecule type" value="Genomic_DNA"/>
</dbReference>
<dbReference type="PANTHER" id="PTHR21327:SF46">
    <property type="entry name" value="3,4-DIHYDROXY-2-BUTANONE 4-PHOSPHATE SYNTHASE"/>
    <property type="match status" value="1"/>
</dbReference>
<comment type="pathway">
    <text evidence="1">Cofactor biosynthesis; riboflavin biosynthesis.</text>
</comment>
<evidence type="ECO:0000256" key="1">
    <source>
        <dbReference type="ARBA" id="ARBA00005104"/>
    </source>
</evidence>
<dbReference type="GO" id="GO:0008686">
    <property type="term" value="F:3,4-dihydroxy-2-butanone-4-phosphate synthase activity"/>
    <property type="evidence" value="ECO:0007669"/>
    <property type="project" value="InterPro"/>
</dbReference>
<reference evidence="7" key="2">
    <citation type="journal article" date="2014" name="ISME J.">
        <title>Microbial stratification in low pH oxic and suboxic macroscopic growths along an acid mine drainage.</title>
        <authorList>
            <person name="Mendez-Garcia C."/>
            <person name="Mesa V."/>
            <person name="Sprenger R.R."/>
            <person name="Richter M."/>
            <person name="Diez M.S."/>
            <person name="Solano J."/>
            <person name="Bargiela R."/>
            <person name="Golyshina O.V."/>
            <person name="Manteca A."/>
            <person name="Ramos J.L."/>
            <person name="Gallego J.R."/>
            <person name="Llorente I."/>
            <person name="Martins Dos Santos V.A."/>
            <person name="Jensen O.N."/>
            <person name="Pelaez A.I."/>
            <person name="Sanchez J."/>
            <person name="Ferrer M."/>
        </authorList>
    </citation>
    <scope>NUCLEOTIDE SEQUENCE</scope>
</reference>
<proteinExistence type="predicted"/>
<dbReference type="InterPro" id="IPR000422">
    <property type="entry name" value="DHBP_synthase_RibB"/>
</dbReference>
<keyword evidence="6" id="KW-0456">Lyase</keyword>
<evidence type="ECO:0000256" key="5">
    <source>
        <dbReference type="ARBA" id="ARBA00023211"/>
    </source>
</evidence>